<evidence type="ECO:0000313" key="4">
    <source>
        <dbReference type="Proteomes" id="UP000777438"/>
    </source>
</evidence>
<feature type="transmembrane region" description="Helical" evidence="2">
    <location>
        <begin position="273"/>
        <end position="295"/>
    </location>
</feature>
<dbReference type="PANTHER" id="PTHR34414:SF1">
    <property type="entry name" value="SUBTILISIN-LIKE SERINE PROTEASE"/>
    <property type="match status" value="1"/>
</dbReference>
<dbReference type="Proteomes" id="UP000777438">
    <property type="component" value="Unassembled WGS sequence"/>
</dbReference>
<keyword evidence="4" id="KW-1185">Reference proteome</keyword>
<keyword evidence="2" id="KW-1133">Transmembrane helix</keyword>
<gene>
    <name evidence="3" type="ORF">B0T10DRAFT_515625</name>
</gene>
<feature type="region of interest" description="Disordered" evidence="1">
    <location>
        <begin position="1"/>
        <end position="21"/>
    </location>
</feature>
<dbReference type="PANTHER" id="PTHR34414">
    <property type="entry name" value="HET DOMAIN-CONTAINING PROTEIN-RELATED"/>
    <property type="match status" value="1"/>
</dbReference>
<sequence>MAINTFSSKRPSRRSKDEDVVETPLTEDNELLSLGSVVPGQPLIHLDDQAAVGNFLLRELSTERLNRIYGLLFLASNRGNISALHHQRFKTREICITEQPDLHLVWYYERIFIKPIPKCLFSHHFWKTYINQASHPDGADLCGEAYGFLRSYSHLIVHESDFDLARDLRLVPEMVTWEKWCHFIRGFQHLRDRDVAPRYHYGEIRLTRLNFWTTLLHGRSYCRVYHNYAVYFARFGAPYLFVFGAITLLLTAMQTGLATFDDGGIYRDMSARFVPFTLVLALAGLALLPLLFAFFQLKELFWFVYCHRELS</sequence>
<comment type="caution">
    <text evidence="3">The sequence shown here is derived from an EMBL/GenBank/DDBJ whole genome shotgun (WGS) entry which is preliminary data.</text>
</comment>
<feature type="transmembrane region" description="Helical" evidence="2">
    <location>
        <begin position="228"/>
        <end position="253"/>
    </location>
</feature>
<protein>
    <submittedName>
        <fullName evidence="3">Uncharacterized protein</fullName>
    </submittedName>
</protein>
<reference evidence="3 4" key="1">
    <citation type="journal article" date="2021" name="Nat. Commun.">
        <title>Genetic determinants of endophytism in the Arabidopsis root mycobiome.</title>
        <authorList>
            <person name="Mesny F."/>
            <person name="Miyauchi S."/>
            <person name="Thiergart T."/>
            <person name="Pickel B."/>
            <person name="Atanasova L."/>
            <person name="Karlsson M."/>
            <person name="Huettel B."/>
            <person name="Barry K.W."/>
            <person name="Haridas S."/>
            <person name="Chen C."/>
            <person name="Bauer D."/>
            <person name="Andreopoulos W."/>
            <person name="Pangilinan J."/>
            <person name="LaButti K."/>
            <person name="Riley R."/>
            <person name="Lipzen A."/>
            <person name="Clum A."/>
            <person name="Drula E."/>
            <person name="Henrissat B."/>
            <person name="Kohler A."/>
            <person name="Grigoriev I.V."/>
            <person name="Martin F.M."/>
            <person name="Hacquard S."/>
        </authorList>
    </citation>
    <scope>NUCLEOTIDE SEQUENCE [LARGE SCALE GENOMIC DNA]</scope>
    <source>
        <strain evidence="3 4">MPI-CAGE-CH-0241</strain>
    </source>
</reference>
<proteinExistence type="predicted"/>
<dbReference type="AlphaFoldDB" id="A0A9P8W059"/>
<dbReference type="OrthoDB" id="5086500at2759"/>
<keyword evidence="2" id="KW-0472">Membrane</keyword>
<dbReference type="EMBL" id="JAGPYM010000015">
    <property type="protein sequence ID" value="KAH6886787.1"/>
    <property type="molecule type" value="Genomic_DNA"/>
</dbReference>
<evidence type="ECO:0000313" key="3">
    <source>
        <dbReference type="EMBL" id="KAH6886787.1"/>
    </source>
</evidence>
<keyword evidence="2" id="KW-0812">Transmembrane</keyword>
<dbReference type="InterPro" id="IPR046536">
    <property type="entry name" value="DUF6601"/>
</dbReference>
<accession>A0A9P8W059</accession>
<evidence type="ECO:0000256" key="2">
    <source>
        <dbReference type="SAM" id="Phobius"/>
    </source>
</evidence>
<dbReference type="Pfam" id="PF20246">
    <property type="entry name" value="DUF6601"/>
    <property type="match status" value="1"/>
</dbReference>
<name>A0A9P8W059_9HYPO</name>
<organism evidence="3 4">
    <name type="scientific">Thelonectria olida</name>
    <dbReference type="NCBI Taxonomy" id="1576542"/>
    <lineage>
        <taxon>Eukaryota</taxon>
        <taxon>Fungi</taxon>
        <taxon>Dikarya</taxon>
        <taxon>Ascomycota</taxon>
        <taxon>Pezizomycotina</taxon>
        <taxon>Sordariomycetes</taxon>
        <taxon>Hypocreomycetidae</taxon>
        <taxon>Hypocreales</taxon>
        <taxon>Nectriaceae</taxon>
        <taxon>Thelonectria</taxon>
    </lineage>
</organism>
<evidence type="ECO:0000256" key="1">
    <source>
        <dbReference type="SAM" id="MobiDB-lite"/>
    </source>
</evidence>